<reference evidence="1" key="1">
    <citation type="submission" date="2020-02" db="EMBL/GenBank/DDBJ databases">
        <authorList>
            <person name="Meier V. D."/>
        </authorList>
    </citation>
    <scope>NUCLEOTIDE SEQUENCE</scope>
    <source>
        <strain evidence="1">AVDCRST_MAG30</strain>
    </source>
</reference>
<sequence length="35" mass="3857">MSRYTSATDEDRREMLAAIGVRSVEELFADIPAGV</sequence>
<feature type="non-terminal residue" evidence="1">
    <location>
        <position position="35"/>
    </location>
</feature>
<dbReference type="EMBL" id="CADCVS010000109">
    <property type="protein sequence ID" value="CAA9478620.1"/>
    <property type="molecule type" value="Genomic_DNA"/>
</dbReference>
<dbReference type="GO" id="GO:0004375">
    <property type="term" value="F:glycine dehydrogenase (decarboxylating) activity"/>
    <property type="evidence" value="ECO:0007669"/>
    <property type="project" value="UniProtKB-EC"/>
</dbReference>
<proteinExistence type="predicted"/>
<dbReference type="AlphaFoldDB" id="A0A6J4RPQ4"/>
<name>A0A6J4RPQ4_9ACTN</name>
<organism evidence="1">
    <name type="scientific">uncultured Solirubrobacteraceae bacterium</name>
    <dbReference type="NCBI Taxonomy" id="1162706"/>
    <lineage>
        <taxon>Bacteria</taxon>
        <taxon>Bacillati</taxon>
        <taxon>Actinomycetota</taxon>
        <taxon>Thermoleophilia</taxon>
        <taxon>Solirubrobacterales</taxon>
        <taxon>Solirubrobacteraceae</taxon>
        <taxon>environmental samples</taxon>
    </lineage>
</organism>
<accession>A0A6J4RPQ4</accession>
<evidence type="ECO:0000313" key="1">
    <source>
        <dbReference type="EMBL" id="CAA9478620.1"/>
    </source>
</evidence>
<protein>
    <submittedName>
        <fullName evidence="1">Glycine dehydrogenase [decarboxylating] (Glycine cleavage system P1 protein)</fullName>
        <ecNumber evidence="1">1.4.4.2</ecNumber>
    </submittedName>
</protein>
<keyword evidence="1" id="KW-0560">Oxidoreductase</keyword>
<gene>
    <name evidence="1" type="ORF">AVDCRST_MAG30-649</name>
</gene>
<dbReference type="EC" id="1.4.4.2" evidence="1"/>